<comment type="caution">
    <text evidence="3">The sequence shown here is derived from an EMBL/GenBank/DDBJ whole genome shotgun (WGS) entry which is preliminary data.</text>
</comment>
<name>A0A6I2R8X7_FLAPL</name>
<evidence type="ECO:0000256" key="1">
    <source>
        <dbReference type="ARBA" id="ARBA00022801"/>
    </source>
</evidence>
<gene>
    <name evidence="3" type="primary">dgt</name>
    <name evidence="3" type="ORF">GKE97_18665</name>
</gene>
<dbReference type="PANTHER" id="PTHR11373:SF32">
    <property type="entry name" value="DEOXYGUANOSINETRIPHOSPHATE TRIPHOSPHOHYDROLASE"/>
    <property type="match status" value="1"/>
</dbReference>
<dbReference type="PANTHER" id="PTHR11373">
    <property type="entry name" value="DEOXYNUCLEOSIDE TRIPHOSPHATE TRIPHOSPHOHYDROLASE"/>
    <property type="match status" value="1"/>
</dbReference>
<dbReference type="Pfam" id="PF01966">
    <property type="entry name" value="HD"/>
    <property type="match status" value="1"/>
</dbReference>
<organism evidence="3 4">
    <name type="scientific">Flavonifractor plautii</name>
    <name type="common">Fusobacterium plautii</name>
    <dbReference type="NCBI Taxonomy" id="292800"/>
    <lineage>
        <taxon>Bacteria</taxon>
        <taxon>Bacillati</taxon>
        <taxon>Bacillota</taxon>
        <taxon>Clostridia</taxon>
        <taxon>Eubacteriales</taxon>
        <taxon>Oscillospiraceae</taxon>
        <taxon>Flavonifractor</taxon>
    </lineage>
</organism>
<feature type="domain" description="HD" evidence="2">
    <location>
        <begin position="63"/>
        <end position="260"/>
    </location>
</feature>
<dbReference type="GO" id="GO:0008832">
    <property type="term" value="F:dGTPase activity"/>
    <property type="evidence" value="ECO:0007669"/>
    <property type="project" value="TreeGrafter"/>
</dbReference>
<dbReference type="EMBL" id="WKPR01000023">
    <property type="protein sequence ID" value="MSB21520.1"/>
    <property type="molecule type" value="Genomic_DNA"/>
</dbReference>
<evidence type="ECO:0000313" key="3">
    <source>
        <dbReference type="EMBL" id="MSB21520.1"/>
    </source>
</evidence>
<proteinExistence type="predicted"/>
<dbReference type="InterPro" id="IPR027432">
    <property type="entry name" value="dGTP_triphosphohydrolase_C"/>
</dbReference>
<sequence length="492" mass="55744">MEWKILLYARRKEPLDIPDDLSKYPMNDFELDYWRIVNSAPFRRLQDKTQVFPLDKSDFVRTRLTHSMETSALAKQLATMITANIRKNKSGTPYAMTEDEARDAANAVMCAGLLHDIGNPPFGHFGEVVIGDWFKSHLDRLSYKGRPLSQWLDRQMKADLCHFEGNAQALRLLTKVYRVDSAFGMDLMPAVLNTLVKYPVDSTRVDKASADVKLHKLGYYKAEEALFGALASATGTRTVEGFCRHPLTYILEAADDIAYATADLEDAYKKGLFTLDEFERFFRDTLEAKKDDWGLNGGQVKKSAEMIDELTRLRERESSSMAAFQRWIAYARHWLMYTAAFGFVPYGAGQTDSYSAIMEGTFRRETMEGTFHGGSIRILKAAMGRFAYDSEGILTLELAAQTILTTLLSRFVPAVLYLDAGDDAPEEYRPTAAEKKLVKLLSENQLACYRADAEGKDEGYRLYLRLLLVTDFISGMTDSYAKNLYQELTGIY</sequence>
<accession>A0A6I2R8X7</accession>
<evidence type="ECO:0000259" key="2">
    <source>
        <dbReference type="PROSITE" id="PS51831"/>
    </source>
</evidence>
<dbReference type="Gene3D" id="1.10.3210.10">
    <property type="entry name" value="Hypothetical protein af1432"/>
    <property type="match status" value="1"/>
</dbReference>
<dbReference type="RefSeq" id="WP_009260568.1">
    <property type="nucleotide sequence ID" value="NZ_JADMVA010000023.1"/>
</dbReference>
<dbReference type="InterPro" id="IPR023293">
    <property type="entry name" value="dGTP_triP_hydro_central_sf"/>
</dbReference>
<dbReference type="GO" id="GO:0006203">
    <property type="term" value="P:dGTP catabolic process"/>
    <property type="evidence" value="ECO:0007669"/>
    <property type="project" value="TreeGrafter"/>
</dbReference>
<dbReference type="Proteomes" id="UP000434475">
    <property type="component" value="Unassembled WGS sequence"/>
</dbReference>
<dbReference type="InterPro" id="IPR006261">
    <property type="entry name" value="dGTPase"/>
</dbReference>
<dbReference type="Gene3D" id="1.10.3550.10">
    <property type="entry name" value="eoxyguanosinetriphosphate triphosphohydrolase domain-like"/>
    <property type="match status" value="1"/>
</dbReference>
<dbReference type="PROSITE" id="PS51831">
    <property type="entry name" value="HD"/>
    <property type="match status" value="1"/>
</dbReference>
<dbReference type="NCBIfam" id="TIGR01353">
    <property type="entry name" value="dGTP_triPase"/>
    <property type="match status" value="1"/>
</dbReference>
<dbReference type="Gene3D" id="1.10.3410.10">
    <property type="entry name" value="putative deoxyguanosinetriphosphate triphosphohydrolase like domain"/>
    <property type="match status" value="1"/>
</dbReference>
<dbReference type="InterPro" id="IPR003607">
    <property type="entry name" value="HD/PDEase_dom"/>
</dbReference>
<dbReference type="SUPFAM" id="SSF109604">
    <property type="entry name" value="HD-domain/PDEase-like"/>
    <property type="match status" value="1"/>
</dbReference>
<evidence type="ECO:0000313" key="4">
    <source>
        <dbReference type="Proteomes" id="UP000434475"/>
    </source>
</evidence>
<dbReference type="AlphaFoldDB" id="A0A6I2R8X7"/>
<reference evidence="3 4" key="1">
    <citation type="journal article" date="2019" name="Nat. Med.">
        <title>A library of human gut bacterial isolates paired with longitudinal multiomics data enables mechanistic microbiome research.</title>
        <authorList>
            <person name="Poyet M."/>
            <person name="Groussin M."/>
            <person name="Gibbons S.M."/>
            <person name="Avila-Pacheco J."/>
            <person name="Jiang X."/>
            <person name="Kearney S.M."/>
            <person name="Perrotta A.R."/>
            <person name="Berdy B."/>
            <person name="Zhao S."/>
            <person name="Lieberman T.D."/>
            <person name="Swanson P.K."/>
            <person name="Smith M."/>
            <person name="Roesemann S."/>
            <person name="Alexander J.E."/>
            <person name="Rich S.A."/>
            <person name="Livny J."/>
            <person name="Vlamakis H."/>
            <person name="Clish C."/>
            <person name="Bullock K."/>
            <person name="Deik A."/>
            <person name="Scott J."/>
            <person name="Pierce K.A."/>
            <person name="Xavier R.J."/>
            <person name="Alm E.J."/>
        </authorList>
    </citation>
    <scope>NUCLEOTIDE SEQUENCE [LARGE SCALE GENOMIC DNA]</scope>
    <source>
        <strain evidence="3 4">BIOML-A2</strain>
    </source>
</reference>
<dbReference type="SMART" id="SM00471">
    <property type="entry name" value="HDc"/>
    <property type="match status" value="1"/>
</dbReference>
<protein>
    <submittedName>
        <fullName evidence="3">DNTP triphosphohydrolase</fullName>
    </submittedName>
</protein>
<dbReference type="InterPro" id="IPR050135">
    <property type="entry name" value="dGTPase-like"/>
</dbReference>
<keyword evidence="1 3" id="KW-0378">Hydrolase</keyword>
<dbReference type="InterPro" id="IPR006674">
    <property type="entry name" value="HD_domain"/>
</dbReference>
<dbReference type="CDD" id="cd00077">
    <property type="entry name" value="HDc"/>
    <property type="match status" value="1"/>
</dbReference>